<comment type="caution">
    <text evidence="2">The sequence shown here is derived from an EMBL/GenBank/DDBJ whole genome shotgun (WGS) entry which is preliminary data.</text>
</comment>
<evidence type="ECO:0000313" key="1">
    <source>
        <dbReference type="EMBL" id="MFH5230884.1"/>
    </source>
</evidence>
<evidence type="ECO:0000313" key="2">
    <source>
        <dbReference type="EMBL" id="MFH5242389.1"/>
    </source>
</evidence>
<dbReference type="InterPro" id="IPR023214">
    <property type="entry name" value="HAD_sf"/>
</dbReference>
<protein>
    <submittedName>
        <fullName evidence="2">Uncharacterized protein</fullName>
    </submittedName>
</protein>
<dbReference type="Proteomes" id="UP001609219">
    <property type="component" value="Unassembled WGS sequence"/>
</dbReference>
<dbReference type="Gene3D" id="3.40.50.1000">
    <property type="entry name" value="HAD superfamily/HAD-like"/>
    <property type="match status" value="1"/>
</dbReference>
<name>A0ABW7KIU2_9NOCA</name>
<sequence>MPKVVIWDLDGTLWEGVIDAGSTGAVKRGVALIPQLAARGIVNTICSNNTADIARDVLDGLGLLRYVVFEQIDWIDKRRLVARIVEFFDVSRAAILLVDDDPRVRATVVAEFGICAASPYDIDRIDVAGWGRPDDGLTRLGHYRVLARRWEARVAHGADGPLSPIEFLRTSRIRVEAVDVRSNADRIADLSRRSNQLNLTNSRLTVDDVLSLATSDVHDCIAVTVQDRFGDYGLCGFIAYHVGHRRLEHFFWSCRVLNQGVVEHFAADLAVRHDCKLRHGALRDFGVPVDWIQAGEGVAHFRHSVPAPGAAKVLLVGGCDLDIVAAFIDENFAIDVHGLDEAEGVQQYGHSSLGLLVARARTTDREFESSAAALPWVGTVSDVRTWSGYDAVVVSLWVDYCSITVRRRDDSDGISVPSYKVLDDNLTDWEWQHWVGSTVTRSAFRLEYMHGPPVAVGAVVESIRDLVAALPVGVKLIVVNAPEIERDDTYSWGENQRARNVELNRAIRDLAAVTPGLGVVDVGRLVTTEDDLHEPGESTGFHYRRDVYKEIASEVVRGLSVSHRFV</sequence>
<dbReference type="RefSeq" id="WP_395124373.1">
    <property type="nucleotide sequence ID" value="NZ_JBIMSN010000094.1"/>
</dbReference>
<dbReference type="Proteomes" id="UP001609176">
    <property type="component" value="Unassembled WGS sequence"/>
</dbReference>
<reference evidence="3 4" key="1">
    <citation type="submission" date="2024-10" db="EMBL/GenBank/DDBJ databases">
        <authorList>
            <person name="Riesco R."/>
        </authorList>
    </citation>
    <scope>NUCLEOTIDE SEQUENCE [LARGE SCALE GENOMIC DNA]</scope>
    <source>
        <strain evidence="2 3">NCIMB 15448</strain>
        <strain evidence="1 4">NCIMB 15450</strain>
    </source>
</reference>
<dbReference type="EMBL" id="JBIMSN010000094">
    <property type="protein sequence ID" value="MFH5230884.1"/>
    <property type="molecule type" value="Genomic_DNA"/>
</dbReference>
<gene>
    <name evidence="2" type="ORF">ACHIPV_10915</name>
    <name evidence="1" type="ORF">ACHIRB_20280</name>
</gene>
<proteinExistence type="predicted"/>
<evidence type="ECO:0000313" key="3">
    <source>
        <dbReference type="Proteomes" id="UP001609176"/>
    </source>
</evidence>
<dbReference type="InterPro" id="IPR036514">
    <property type="entry name" value="SGNH_hydro_sf"/>
</dbReference>
<accession>A0ABW7KIU2</accession>
<dbReference type="Gene3D" id="3.40.50.1110">
    <property type="entry name" value="SGNH hydrolase"/>
    <property type="match status" value="1"/>
</dbReference>
<dbReference type="EMBL" id="JBIMSP010000013">
    <property type="protein sequence ID" value="MFH5242389.1"/>
    <property type="molecule type" value="Genomic_DNA"/>
</dbReference>
<keyword evidence="4" id="KW-1185">Reference proteome</keyword>
<evidence type="ECO:0000313" key="4">
    <source>
        <dbReference type="Proteomes" id="UP001609219"/>
    </source>
</evidence>
<organism evidence="2 3">
    <name type="scientific">Antrihabitans spumae</name>
    <dbReference type="NCBI Taxonomy" id="3373370"/>
    <lineage>
        <taxon>Bacteria</taxon>
        <taxon>Bacillati</taxon>
        <taxon>Actinomycetota</taxon>
        <taxon>Actinomycetes</taxon>
        <taxon>Mycobacteriales</taxon>
        <taxon>Nocardiaceae</taxon>
        <taxon>Antrihabitans</taxon>
    </lineage>
</organism>
<dbReference type="SUPFAM" id="SSF56784">
    <property type="entry name" value="HAD-like"/>
    <property type="match status" value="1"/>
</dbReference>
<dbReference type="InterPro" id="IPR036412">
    <property type="entry name" value="HAD-like_sf"/>
</dbReference>